<feature type="domain" description="CKK" evidence="9">
    <location>
        <begin position="634"/>
        <end position="768"/>
    </location>
</feature>
<dbReference type="EMBL" id="JBIYXZ010002077">
    <property type="protein sequence ID" value="KAL3055064.1"/>
    <property type="molecule type" value="Genomic_DNA"/>
</dbReference>
<dbReference type="PANTHER" id="PTHR21595:SF1">
    <property type="entry name" value="CALMODULIN-REGULATED SPECTRIN-ASSOCIATED PROTEIN 2"/>
    <property type="match status" value="1"/>
</dbReference>
<name>A0ABD2GM77_PAGBO</name>
<reference evidence="10 11" key="2">
    <citation type="journal article" date="2024" name="G3 (Bethesda)">
        <title>The genome of the cryopelagic Antarctic bald notothen, Trematomus borchgrevinki.</title>
        <authorList>
            <person name="Rayamajhi N."/>
            <person name="Rivera-Colon A.G."/>
            <person name="Minhas B.F."/>
            <person name="Cheng C.C."/>
            <person name="Catchen J.M."/>
        </authorList>
    </citation>
    <scope>NUCLEOTIDE SEQUENCE [LARGE SCALE GENOMIC DNA]</scope>
    <source>
        <strain evidence="10">AGRC-2024</strain>
    </source>
</reference>
<comment type="subcellular location">
    <subcellularLocation>
        <location evidence="1">Cytoplasm</location>
        <location evidence="1">Cytoskeleton</location>
    </subcellularLocation>
</comment>
<keyword evidence="3 6" id="KW-0493">Microtubule</keyword>
<keyword evidence="5" id="KW-0206">Cytoskeleton</keyword>
<feature type="region of interest" description="Disordered" evidence="8">
    <location>
        <begin position="527"/>
        <end position="565"/>
    </location>
</feature>
<feature type="compositionally biased region" description="Basic residues" evidence="8">
    <location>
        <begin position="275"/>
        <end position="288"/>
    </location>
</feature>
<feature type="compositionally biased region" description="Pro residues" evidence="8">
    <location>
        <begin position="48"/>
        <end position="63"/>
    </location>
</feature>
<feature type="compositionally biased region" description="Polar residues" evidence="8">
    <location>
        <begin position="211"/>
        <end position="221"/>
    </location>
</feature>
<feature type="compositionally biased region" description="Basic residues" evidence="8">
    <location>
        <begin position="537"/>
        <end position="546"/>
    </location>
</feature>
<comment type="domain">
    <text evidence="6">The CKK domain binds microtubules.</text>
</comment>
<feature type="compositionally biased region" description="Polar residues" evidence="8">
    <location>
        <begin position="320"/>
        <end position="329"/>
    </location>
</feature>
<keyword evidence="11" id="KW-1185">Reference proteome</keyword>
<dbReference type="AlphaFoldDB" id="A0ABD2GM77"/>
<dbReference type="PANTHER" id="PTHR21595">
    <property type="entry name" value="PATRONIN"/>
    <property type="match status" value="1"/>
</dbReference>
<dbReference type="GO" id="GO:0005874">
    <property type="term" value="C:microtubule"/>
    <property type="evidence" value="ECO:0007669"/>
    <property type="project" value="UniProtKB-UniRule"/>
</dbReference>
<evidence type="ECO:0000256" key="5">
    <source>
        <dbReference type="ARBA" id="ARBA00023212"/>
    </source>
</evidence>
<evidence type="ECO:0000256" key="7">
    <source>
        <dbReference type="SAM" id="Coils"/>
    </source>
</evidence>
<feature type="compositionally biased region" description="Basic and acidic residues" evidence="8">
    <location>
        <begin position="333"/>
        <end position="364"/>
    </location>
</feature>
<dbReference type="Pfam" id="PF17095">
    <property type="entry name" value="CAMSAP_CC1"/>
    <property type="match status" value="1"/>
</dbReference>
<dbReference type="SUPFAM" id="SSF50346">
    <property type="entry name" value="PRC-barrel domain"/>
    <property type="match status" value="1"/>
</dbReference>
<feature type="region of interest" description="Disordered" evidence="8">
    <location>
        <begin position="581"/>
        <end position="640"/>
    </location>
</feature>
<evidence type="ECO:0000256" key="3">
    <source>
        <dbReference type="ARBA" id="ARBA00022701"/>
    </source>
</evidence>
<feature type="compositionally biased region" description="Basic and acidic residues" evidence="8">
    <location>
        <begin position="375"/>
        <end position="386"/>
    </location>
</feature>
<feature type="region of interest" description="Disordered" evidence="8">
    <location>
        <begin position="468"/>
        <end position="504"/>
    </location>
</feature>
<feature type="compositionally biased region" description="Low complexity" evidence="8">
    <location>
        <begin position="252"/>
        <end position="265"/>
    </location>
</feature>
<feature type="region of interest" description="Disordered" evidence="8">
    <location>
        <begin position="122"/>
        <end position="179"/>
    </location>
</feature>
<dbReference type="InterPro" id="IPR014797">
    <property type="entry name" value="CKK_CAMSAP"/>
</dbReference>
<dbReference type="SMART" id="SM01051">
    <property type="entry name" value="CAMSAP_CKK"/>
    <property type="match status" value="1"/>
</dbReference>
<dbReference type="InterPro" id="IPR031372">
    <property type="entry name" value="CAMSAP_CC1"/>
</dbReference>
<evidence type="ECO:0000256" key="8">
    <source>
        <dbReference type="SAM" id="MobiDB-lite"/>
    </source>
</evidence>
<evidence type="ECO:0000259" key="9">
    <source>
        <dbReference type="PROSITE" id="PS51508"/>
    </source>
</evidence>
<dbReference type="Pfam" id="PF08683">
    <property type="entry name" value="CAMSAP_CKK"/>
    <property type="match status" value="1"/>
</dbReference>
<dbReference type="Proteomes" id="UP001619887">
    <property type="component" value="Unassembled WGS sequence"/>
</dbReference>
<organism evidence="10 11">
    <name type="scientific">Pagothenia borchgrevinki</name>
    <name type="common">Bald rockcod</name>
    <name type="synonym">Trematomus borchgrevinki</name>
    <dbReference type="NCBI Taxonomy" id="8213"/>
    <lineage>
        <taxon>Eukaryota</taxon>
        <taxon>Metazoa</taxon>
        <taxon>Chordata</taxon>
        <taxon>Craniata</taxon>
        <taxon>Vertebrata</taxon>
        <taxon>Euteleostomi</taxon>
        <taxon>Actinopterygii</taxon>
        <taxon>Neopterygii</taxon>
        <taxon>Teleostei</taxon>
        <taxon>Neoteleostei</taxon>
        <taxon>Acanthomorphata</taxon>
        <taxon>Eupercaria</taxon>
        <taxon>Perciformes</taxon>
        <taxon>Notothenioidei</taxon>
        <taxon>Nototheniidae</taxon>
        <taxon>Pagothenia</taxon>
    </lineage>
</organism>
<feature type="compositionally biased region" description="Basic and acidic residues" evidence="8">
    <location>
        <begin position="582"/>
        <end position="598"/>
    </location>
</feature>
<feature type="compositionally biased region" description="Polar residues" evidence="8">
    <location>
        <begin position="21"/>
        <end position="30"/>
    </location>
</feature>
<evidence type="ECO:0000313" key="10">
    <source>
        <dbReference type="EMBL" id="KAL3055064.1"/>
    </source>
</evidence>
<comment type="similarity">
    <text evidence="6">Belongs to the CAMSAP1 family.</text>
</comment>
<evidence type="ECO:0000256" key="2">
    <source>
        <dbReference type="ARBA" id="ARBA00022490"/>
    </source>
</evidence>
<accession>A0ABD2GM77</accession>
<feature type="region of interest" description="Disordered" evidence="8">
    <location>
        <begin position="211"/>
        <end position="430"/>
    </location>
</feature>
<sequence length="772" mass="85812">MVRMTSFAEQKFRKLEGRSSGGTTPESSDLNVPYTHPPKSLSAQISTPPLPITSPSPATPSPRDPSHLIATEMIQLRMKLEEKRRAIEAQKKKVEAAFTRHRQKMGRTAFLNVVRRKGITAPLSPSSAAAEAPSPEPLSASKETRQGSMEGAERCKPDGAAPRSPCEDGAGMSPGEIDLTEYTRSIDRLNTSLGFLQTEMQRLAQQQERIMSMREQQQQSWVIPPPAPSPHRQLRELRSSSVTGRGSGRGSVGSLSPILSSSGSPHAPNRSPAGLKRRPASFHARTPRTPRPNDLKVTPFSRMLNTQTSVDSLPRLRRFNPSQNQNSSFAYLGHDEGPPKNRDQEARDNNESTKDKEEDVERKSAGTPQATNIEAAKEREDEGERKTRLKPSGSSEVVKEPPSDLRPAGRPPLGQEMAGEGEGEGEAGADMYGEDQKICCGFFFKDDVKGEEDMAAKKAALLEKRLRREKETQEKKQEQELDQEQKREAARLKAEEDQLKKDDDKARKEYIKYEYLRRKQLKLMEDMDDVIKPRTGSLKKKPRPKSIHRDVVESAPPVRATGVRPRGFSVSSVSLASLNLADNDKDLPNNKKNNRPDSAEGFSSCPSTISRNGEKDWEDDSTTSSNPSNNEYTGPKLYKEPSAKSNKHIIQNALAHCCLAGKVNEGQKNKILDEMEKSEANNFLVLFRDAGCQFRSVYAYCPETEEITKLAGIGPRSITTKMIEGLYKYNSDRKQFSQIPAKTMSASVDAITIASHLWQTKKQGTPKKLHTK</sequence>
<evidence type="ECO:0000256" key="6">
    <source>
        <dbReference type="PROSITE-ProRule" id="PRU00841"/>
    </source>
</evidence>
<dbReference type="PROSITE" id="PS51508">
    <property type="entry name" value="CKK"/>
    <property type="match status" value="1"/>
</dbReference>
<protein>
    <recommendedName>
        <fullName evidence="9">CKK domain-containing protein</fullName>
    </recommendedName>
</protein>
<feature type="compositionally biased region" description="Low complexity" evidence="8">
    <location>
        <begin position="122"/>
        <end position="141"/>
    </location>
</feature>
<dbReference type="FunFam" id="3.10.20.360:FF:000001">
    <property type="entry name" value="Calmodulin-regulated spectrin-associated protein 3 isoform 2"/>
    <property type="match status" value="1"/>
</dbReference>
<reference evidence="10 11" key="1">
    <citation type="journal article" date="2022" name="G3 (Bethesda)">
        <title>Evaluating Illumina-, Nanopore-, and PacBio-based genome assembly strategies with the bald notothen, Trematomus borchgrevinki.</title>
        <authorList>
            <person name="Rayamajhi N."/>
            <person name="Cheng C.C."/>
            <person name="Catchen J.M."/>
        </authorList>
    </citation>
    <scope>NUCLEOTIDE SEQUENCE [LARGE SCALE GENOMIC DNA]</scope>
    <source>
        <strain evidence="10">AGRC-2024</strain>
    </source>
</reference>
<comment type="caution">
    <text evidence="10">The sequence shown here is derived from an EMBL/GenBank/DDBJ whole genome shotgun (WGS) entry which is preliminary data.</text>
</comment>
<keyword evidence="2" id="KW-0963">Cytoplasm</keyword>
<evidence type="ECO:0000256" key="1">
    <source>
        <dbReference type="ARBA" id="ARBA00004245"/>
    </source>
</evidence>
<feature type="coiled-coil region" evidence="7">
    <location>
        <begin position="70"/>
        <end position="100"/>
    </location>
</feature>
<evidence type="ECO:0000313" key="11">
    <source>
        <dbReference type="Proteomes" id="UP001619887"/>
    </source>
</evidence>
<dbReference type="InterPro" id="IPR032940">
    <property type="entry name" value="CAMSAP"/>
</dbReference>
<evidence type="ECO:0000256" key="4">
    <source>
        <dbReference type="ARBA" id="ARBA00023054"/>
    </source>
</evidence>
<dbReference type="InterPro" id="IPR011033">
    <property type="entry name" value="PRC_barrel-like_sf"/>
</dbReference>
<dbReference type="Gene3D" id="3.10.20.360">
    <property type="entry name" value="CKK domain"/>
    <property type="match status" value="1"/>
</dbReference>
<proteinExistence type="inferred from homology"/>
<feature type="region of interest" description="Disordered" evidence="8">
    <location>
        <begin position="1"/>
        <end position="67"/>
    </location>
</feature>
<gene>
    <name evidence="10" type="ORF">OYC64_017887</name>
</gene>
<keyword evidence="4 7" id="KW-0175">Coiled coil</keyword>
<dbReference type="InterPro" id="IPR038209">
    <property type="entry name" value="CKK_dom_sf"/>
</dbReference>